<sequence length="692" mass="78149">MAMLSPRHDMTSSGGDMEPHWGYFDRELPCMVDAGKCAYLDVVYHSHDLSVLYSIILWAAILGILLLCFIGHYCNPVGRQFNTCVSKKEDVENPGHSQSSLYRMRRALGSFYHRYLVAEFLPSVFGNTTRFNVLILVVLTGYVTVFSFVGNVYKTWYSPVEGSPDTIRVGMGPWADRIGVLAYALTPLSILLCTRESILSLVTGIPYHHFNFLHRWLGYIIYIQSVLHTISWTIIERKLYQPQPSTWNEFIKQEYIIWGIVAMTLLTFLVVFSTKWAIQLTGYEFFRKSHYIIAMIYVGACWGHWDKLACWMIASLVVWLLDRAIRLLRTLILHFGTLSTTNASYRGLLIPKAHITHFPHNEDGDVVRLDFQHEHAPWDIGQHFYLCFPSLSIWQSHPMTPSSVPGTRIQSHTYIIRAKGGLTRELAQIARHPDPEKNASTSIVLNGPYGQSIVDNDLACTDDINLFFVAGGTGVTFVLPLLQAIVLNPLFKTRRSQIELIWIIRRRSDMHWILNELDALRTATYICSHLRIRIYVSRETEYESEVNADSNLPSYPLQEPPKDFENVPLSPKAKEAGFTIQGSSTAATSMSPSINSVERSRPASLPLHNTDGFIVHSIGAGAGMSKHPDLASEVSEFVSRTARGPTRVVASGPAGMIRDLKRGVASCNDPGKVLKGDEKFDVQFVFDDRLEW</sequence>
<evidence type="ECO:0000313" key="1">
    <source>
        <dbReference type="EMBL" id="KAK1146136.1"/>
    </source>
</evidence>
<dbReference type="Proteomes" id="UP001177260">
    <property type="component" value="Unassembled WGS sequence"/>
</dbReference>
<accession>A0ACC3B765</accession>
<gene>
    <name evidence="1" type="ORF">N8T08_003225</name>
</gene>
<keyword evidence="2" id="KW-1185">Reference proteome</keyword>
<organism evidence="1 2">
    <name type="scientific">Aspergillus melleus</name>
    <dbReference type="NCBI Taxonomy" id="138277"/>
    <lineage>
        <taxon>Eukaryota</taxon>
        <taxon>Fungi</taxon>
        <taxon>Dikarya</taxon>
        <taxon>Ascomycota</taxon>
        <taxon>Pezizomycotina</taxon>
        <taxon>Eurotiomycetes</taxon>
        <taxon>Eurotiomycetidae</taxon>
        <taxon>Eurotiales</taxon>
        <taxon>Aspergillaceae</taxon>
        <taxon>Aspergillus</taxon>
        <taxon>Aspergillus subgen. Circumdati</taxon>
    </lineage>
</organism>
<protein>
    <submittedName>
        <fullName evidence="1">Uncharacterized protein</fullName>
    </submittedName>
</protein>
<name>A0ACC3B765_9EURO</name>
<proteinExistence type="predicted"/>
<reference evidence="1 2" key="1">
    <citation type="journal article" date="2023" name="ACS Omega">
        <title>Identification of the Neoaspergillic Acid Biosynthesis Gene Cluster by Establishing an In Vitro CRISPR-Ribonucleoprotein Genetic System in Aspergillus melleus.</title>
        <authorList>
            <person name="Yuan B."/>
            <person name="Grau M.F."/>
            <person name="Murata R.M."/>
            <person name="Torok T."/>
            <person name="Venkateswaran K."/>
            <person name="Stajich J.E."/>
            <person name="Wang C.C.C."/>
        </authorList>
    </citation>
    <scope>NUCLEOTIDE SEQUENCE [LARGE SCALE GENOMIC DNA]</scope>
    <source>
        <strain evidence="1 2">IMV 1140</strain>
    </source>
</reference>
<evidence type="ECO:0000313" key="2">
    <source>
        <dbReference type="Proteomes" id="UP001177260"/>
    </source>
</evidence>
<dbReference type="EMBL" id="JAOPJF010000019">
    <property type="protein sequence ID" value="KAK1146136.1"/>
    <property type="molecule type" value="Genomic_DNA"/>
</dbReference>
<comment type="caution">
    <text evidence="1">The sequence shown here is derived from an EMBL/GenBank/DDBJ whole genome shotgun (WGS) entry which is preliminary data.</text>
</comment>